<dbReference type="GO" id="GO:0003866">
    <property type="term" value="F:3-phosphoshikimate 1-carboxyvinyltransferase activity"/>
    <property type="evidence" value="ECO:0007669"/>
    <property type="project" value="TreeGrafter"/>
</dbReference>
<dbReference type="AlphaFoldDB" id="A0A4R4SB27"/>
<keyword evidence="1" id="KW-0808">Transferase</keyword>
<dbReference type="InterPro" id="IPR001986">
    <property type="entry name" value="Enolpyruvate_Tfrase_dom"/>
</dbReference>
<evidence type="ECO:0000256" key="2">
    <source>
        <dbReference type="SAM" id="MobiDB-lite"/>
    </source>
</evidence>
<name>A0A4R4SB27_9ACTN</name>
<accession>A0A4R4SB27</accession>
<dbReference type="PANTHER" id="PTHR21090">
    <property type="entry name" value="AROM/DEHYDROQUINATE SYNTHASE"/>
    <property type="match status" value="1"/>
</dbReference>
<dbReference type="GO" id="GO:0009423">
    <property type="term" value="P:chorismate biosynthetic process"/>
    <property type="evidence" value="ECO:0007669"/>
    <property type="project" value="TreeGrafter"/>
</dbReference>
<sequence>MTDHSHSPALWPAPFADGAIDATVTVPGSKSVTNRALILAALAADPGWLRRPLRSRDTLLMADGLRALGIGIEETVSSSSPVSGPQEGGGESWRIIPATPQRGLHRVGERPLGAADGGDVDEPG</sequence>
<feature type="domain" description="Enolpyruvate transferase" evidence="3">
    <location>
        <begin position="19"/>
        <end position="75"/>
    </location>
</feature>
<evidence type="ECO:0000259" key="3">
    <source>
        <dbReference type="Pfam" id="PF00275"/>
    </source>
</evidence>
<proteinExistence type="predicted"/>
<dbReference type="Pfam" id="PF00275">
    <property type="entry name" value="EPSP_synthase"/>
    <property type="match status" value="1"/>
</dbReference>
<dbReference type="EMBL" id="SMKI01000809">
    <property type="protein sequence ID" value="TDC60388.1"/>
    <property type="molecule type" value="Genomic_DNA"/>
</dbReference>
<evidence type="ECO:0000313" key="5">
    <source>
        <dbReference type="Proteomes" id="UP000295345"/>
    </source>
</evidence>
<dbReference type="Gene3D" id="3.65.10.10">
    <property type="entry name" value="Enolpyruvate transferase domain"/>
    <property type="match status" value="1"/>
</dbReference>
<feature type="region of interest" description="Disordered" evidence="2">
    <location>
        <begin position="76"/>
        <end position="124"/>
    </location>
</feature>
<dbReference type="InterPro" id="IPR036968">
    <property type="entry name" value="Enolpyruvate_Tfrase_sf"/>
</dbReference>
<dbReference type="PANTHER" id="PTHR21090:SF5">
    <property type="entry name" value="PENTAFUNCTIONAL AROM POLYPEPTIDE"/>
    <property type="match status" value="1"/>
</dbReference>
<evidence type="ECO:0000256" key="1">
    <source>
        <dbReference type="ARBA" id="ARBA00022679"/>
    </source>
</evidence>
<reference evidence="4 5" key="1">
    <citation type="submission" date="2019-03" db="EMBL/GenBank/DDBJ databases">
        <title>Draft genome sequences of novel Actinobacteria.</title>
        <authorList>
            <person name="Sahin N."/>
            <person name="Ay H."/>
            <person name="Saygin H."/>
        </authorList>
    </citation>
    <scope>NUCLEOTIDE SEQUENCE [LARGE SCALE GENOMIC DNA]</scope>
    <source>
        <strain evidence="4 5">DSM 41900</strain>
    </source>
</reference>
<dbReference type="SUPFAM" id="SSF55205">
    <property type="entry name" value="EPT/RTPC-like"/>
    <property type="match status" value="1"/>
</dbReference>
<organism evidence="4 5">
    <name type="scientific">Streptomyces hainanensis</name>
    <dbReference type="NCBI Taxonomy" id="402648"/>
    <lineage>
        <taxon>Bacteria</taxon>
        <taxon>Bacillati</taxon>
        <taxon>Actinomycetota</taxon>
        <taxon>Actinomycetes</taxon>
        <taxon>Kitasatosporales</taxon>
        <taxon>Streptomycetaceae</taxon>
        <taxon>Streptomyces</taxon>
    </lineage>
</organism>
<evidence type="ECO:0000313" key="4">
    <source>
        <dbReference type="EMBL" id="TDC60388.1"/>
    </source>
</evidence>
<protein>
    <recommendedName>
        <fullName evidence="3">Enolpyruvate transferase domain-containing protein</fullName>
    </recommendedName>
</protein>
<dbReference type="Proteomes" id="UP000295345">
    <property type="component" value="Unassembled WGS sequence"/>
</dbReference>
<comment type="caution">
    <text evidence="4">The sequence shown here is derived from an EMBL/GenBank/DDBJ whole genome shotgun (WGS) entry which is preliminary data.</text>
</comment>
<keyword evidence="5" id="KW-1185">Reference proteome</keyword>
<dbReference type="InterPro" id="IPR013792">
    <property type="entry name" value="RNA3'P_cycl/enolpyr_Trfase_a/b"/>
</dbReference>
<feature type="non-terminal residue" evidence="4">
    <location>
        <position position="124"/>
    </location>
</feature>
<gene>
    <name evidence="4" type="ORF">E1283_36090</name>
</gene>